<dbReference type="InterPro" id="IPR002035">
    <property type="entry name" value="VWF_A"/>
</dbReference>
<gene>
    <name evidence="3" type="ORF">GCM10023116_15340</name>
</gene>
<dbReference type="SUPFAM" id="SSF53300">
    <property type="entry name" value="vWA-like"/>
    <property type="match status" value="1"/>
</dbReference>
<dbReference type="InterPro" id="IPR036465">
    <property type="entry name" value="vWFA_dom_sf"/>
</dbReference>
<accession>A0ABP8UZI1</accession>
<reference evidence="4" key="1">
    <citation type="journal article" date="2019" name="Int. J. Syst. Evol. Microbiol.">
        <title>The Global Catalogue of Microorganisms (GCM) 10K type strain sequencing project: providing services to taxonomists for standard genome sequencing and annotation.</title>
        <authorList>
            <consortium name="The Broad Institute Genomics Platform"/>
            <consortium name="The Broad Institute Genome Sequencing Center for Infectious Disease"/>
            <person name="Wu L."/>
            <person name="Ma J."/>
        </authorList>
    </citation>
    <scope>NUCLEOTIDE SEQUENCE [LARGE SCALE GENOMIC DNA]</scope>
    <source>
        <strain evidence="4">JCM 17805</strain>
    </source>
</reference>
<dbReference type="Pfam" id="PF06213">
    <property type="entry name" value="CobT"/>
    <property type="match status" value="1"/>
</dbReference>
<organism evidence="3 4">
    <name type="scientific">Kistimonas scapharcae</name>
    <dbReference type="NCBI Taxonomy" id="1036133"/>
    <lineage>
        <taxon>Bacteria</taxon>
        <taxon>Pseudomonadati</taxon>
        <taxon>Pseudomonadota</taxon>
        <taxon>Gammaproteobacteria</taxon>
        <taxon>Oceanospirillales</taxon>
        <taxon>Endozoicomonadaceae</taxon>
        <taxon>Kistimonas</taxon>
    </lineage>
</organism>
<comment type="caution">
    <text evidence="3">The sequence shown here is derived from an EMBL/GenBank/DDBJ whole genome shotgun (WGS) entry which is preliminary data.</text>
</comment>
<dbReference type="Proteomes" id="UP001500604">
    <property type="component" value="Unassembled WGS sequence"/>
</dbReference>
<dbReference type="InterPro" id="IPR006538">
    <property type="entry name" value="CobT"/>
</dbReference>
<protein>
    <submittedName>
        <fullName evidence="3">VWA domain-containing protein</fullName>
    </submittedName>
</protein>
<feature type="region of interest" description="Disordered" evidence="1">
    <location>
        <begin position="210"/>
        <end position="264"/>
    </location>
</feature>
<evidence type="ECO:0000313" key="4">
    <source>
        <dbReference type="Proteomes" id="UP001500604"/>
    </source>
</evidence>
<dbReference type="Gene3D" id="3.40.50.410">
    <property type="entry name" value="von Willebrand factor, type A domain"/>
    <property type="match status" value="1"/>
</dbReference>
<evidence type="ECO:0000313" key="3">
    <source>
        <dbReference type="EMBL" id="GAA4649260.1"/>
    </source>
</evidence>
<keyword evidence="4" id="KW-1185">Reference proteome</keyword>
<dbReference type="PROSITE" id="PS50234">
    <property type="entry name" value="VWFA"/>
    <property type="match status" value="1"/>
</dbReference>
<name>A0ABP8UZI1_9GAMM</name>
<evidence type="ECO:0000259" key="2">
    <source>
        <dbReference type="PROSITE" id="PS50234"/>
    </source>
</evidence>
<evidence type="ECO:0000256" key="1">
    <source>
        <dbReference type="SAM" id="MobiDB-lite"/>
    </source>
</evidence>
<dbReference type="PANTHER" id="PTHR41248:SF1">
    <property type="entry name" value="NORD PROTEIN"/>
    <property type="match status" value="1"/>
</dbReference>
<dbReference type="SMART" id="SM00327">
    <property type="entry name" value="VWA"/>
    <property type="match status" value="1"/>
</dbReference>
<dbReference type="PANTHER" id="PTHR41248">
    <property type="entry name" value="NORD PROTEIN"/>
    <property type="match status" value="1"/>
</dbReference>
<dbReference type="Pfam" id="PF00092">
    <property type="entry name" value="VWA"/>
    <property type="match status" value="1"/>
</dbReference>
<sequence>MKYNPNCVMNALPIVATSLGNKFGVKIRVCGSDAYTDGETITIPAFDPKSKKEAELVWGYLAHEAAHVRYTDWKAVPANSKSPILQHILNIIEDVRIEKEMAKPFPGTRNTITKLFEDFVLSGKMEAPKPDDHPAAILSSYLLTHLRSTVLAQACLEPLAELSRDALESCFTAGMVVRLDVLLEQVERLASTGEARDLAKRILKMIKDDLKQQAQQSNQAGQNDQSGNQGNQAGQSDQSGSQGNQAGQNDQSGSQGNQDGQNDQSGLENAIRELLSADKGALPEDFFSRIADEMISKSENAPDDLAYDYGSPKVGILPAGRNTGSDLLKKVRSESAKLSAQLHGIIQAETMSKARSASSGRRLSGPRLTRILTGDSRVFERRSEGIKPNAAVHFSLDVSGSMSNKVTSDSMVTLLDVAKECLLALSIALERIPGVNIGSSSFPGQFYEHNVNCIMPHGQSSKMAADVLTRVHTSGCTPMHYGMWHGLQQLMLQPEPRKILFIITDGEPDDPDAVHSLVKRCARSGIELVGIGIGQYASYVKTLFPVAEVVLDVTQLKKVMFNISKSLLKAA</sequence>
<proteinExistence type="predicted"/>
<dbReference type="InterPro" id="IPR051928">
    <property type="entry name" value="NorD/CobT"/>
</dbReference>
<dbReference type="EMBL" id="BAABFL010000128">
    <property type="protein sequence ID" value="GAA4649260.1"/>
    <property type="molecule type" value="Genomic_DNA"/>
</dbReference>
<feature type="compositionally biased region" description="Low complexity" evidence="1">
    <location>
        <begin position="212"/>
        <end position="264"/>
    </location>
</feature>
<dbReference type="RefSeq" id="WP_345195048.1">
    <property type="nucleotide sequence ID" value="NZ_BAABFL010000128.1"/>
</dbReference>
<feature type="domain" description="VWFA" evidence="2">
    <location>
        <begin position="391"/>
        <end position="547"/>
    </location>
</feature>